<dbReference type="Proteomes" id="UP001266305">
    <property type="component" value="Unassembled WGS sequence"/>
</dbReference>
<organism evidence="1 2">
    <name type="scientific">Saguinus oedipus</name>
    <name type="common">Cotton-top tamarin</name>
    <name type="synonym">Oedipomidas oedipus</name>
    <dbReference type="NCBI Taxonomy" id="9490"/>
    <lineage>
        <taxon>Eukaryota</taxon>
        <taxon>Metazoa</taxon>
        <taxon>Chordata</taxon>
        <taxon>Craniata</taxon>
        <taxon>Vertebrata</taxon>
        <taxon>Euteleostomi</taxon>
        <taxon>Mammalia</taxon>
        <taxon>Eutheria</taxon>
        <taxon>Euarchontoglires</taxon>
        <taxon>Primates</taxon>
        <taxon>Haplorrhini</taxon>
        <taxon>Platyrrhini</taxon>
        <taxon>Cebidae</taxon>
        <taxon>Callitrichinae</taxon>
        <taxon>Saguinus</taxon>
    </lineage>
</organism>
<evidence type="ECO:0000313" key="1">
    <source>
        <dbReference type="EMBL" id="KAK2112861.1"/>
    </source>
</evidence>
<dbReference type="Pfam" id="PF00022">
    <property type="entry name" value="Actin"/>
    <property type="match status" value="2"/>
</dbReference>
<gene>
    <name evidence="1" type="ORF">P7K49_007127</name>
</gene>
<accession>A0ABQ9VTY1</accession>
<dbReference type="EMBL" id="JASSZA010000004">
    <property type="protein sequence ID" value="KAK2112861.1"/>
    <property type="molecule type" value="Genomic_DNA"/>
</dbReference>
<dbReference type="Gene3D" id="3.90.640.10">
    <property type="entry name" value="Actin, Chain A, domain 4"/>
    <property type="match status" value="1"/>
</dbReference>
<dbReference type="PANTHER" id="PTHR11937">
    <property type="entry name" value="ACTIN"/>
    <property type="match status" value="1"/>
</dbReference>
<dbReference type="Gene3D" id="3.30.420.40">
    <property type="match status" value="2"/>
</dbReference>
<dbReference type="SUPFAM" id="SSF53067">
    <property type="entry name" value="Actin-like ATPase domain"/>
    <property type="match status" value="2"/>
</dbReference>
<dbReference type="PRINTS" id="PR00190">
    <property type="entry name" value="ACTIN"/>
</dbReference>
<evidence type="ECO:0008006" key="3">
    <source>
        <dbReference type="Google" id="ProtNLM"/>
    </source>
</evidence>
<comment type="caution">
    <text evidence="1">The sequence shown here is derived from an EMBL/GenBank/DDBJ whole genome shotgun (WGS) entry which is preliminary data.</text>
</comment>
<protein>
    <recommendedName>
        <fullName evidence="3">Beta-actin</fullName>
    </recommendedName>
</protein>
<dbReference type="InterPro" id="IPR043129">
    <property type="entry name" value="ATPase_NBD"/>
</dbReference>
<name>A0ABQ9VTY1_SAGOE</name>
<evidence type="ECO:0000313" key="2">
    <source>
        <dbReference type="Proteomes" id="UP001266305"/>
    </source>
</evidence>
<proteinExistence type="predicted"/>
<sequence>MEKMWHHAFHNELCMAPEKHPALLTKAPLNLKANREKMDEIMFEIFNTLSHVCGYPGRAVPLCIRVHHWHCHGLWRGGHPHSAHLRGLSLSPRHPAFRPGWPGPDRLPHEDPHKCGYTFTTMAKQEILHHKSYELPDGQVFTIDERFWCQEALFQPSSFLGTESCGIHETTFNSIMKRYVDILKDLYANTVLSGDGHY</sequence>
<dbReference type="InterPro" id="IPR004000">
    <property type="entry name" value="Actin"/>
</dbReference>
<reference evidence="1 2" key="1">
    <citation type="submission" date="2023-05" db="EMBL/GenBank/DDBJ databases">
        <title>B98-5 Cell Line De Novo Hybrid Assembly: An Optical Mapping Approach.</title>
        <authorList>
            <person name="Kananen K."/>
            <person name="Auerbach J.A."/>
            <person name="Kautto E."/>
            <person name="Blachly J.S."/>
        </authorList>
    </citation>
    <scope>NUCLEOTIDE SEQUENCE [LARGE SCALE GENOMIC DNA]</scope>
    <source>
        <strain evidence="1">B95-8</strain>
        <tissue evidence="1">Cell line</tissue>
    </source>
</reference>
<keyword evidence="2" id="KW-1185">Reference proteome</keyword>